<dbReference type="InterPro" id="IPR050704">
    <property type="entry name" value="Peptidase_C85-like"/>
</dbReference>
<evidence type="ECO:0000256" key="1">
    <source>
        <dbReference type="SAM" id="MobiDB-lite"/>
    </source>
</evidence>
<dbReference type="EMBL" id="HACG01041834">
    <property type="protein sequence ID" value="CEK88699.1"/>
    <property type="molecule type" value="Transcribed_RNA"/>
</dbReference>
<feature type="compositionally biased region" description="Basic and acidic residues" evidence="1">
    <location>
        <begin position="240"/>
        <end position="250"/>
    </location>
</feature>
<organism evidence="3">
    <name type="scientific">Arion vulgaris</name>
    <dbReference type="NCBI Taxonomy" id="1028688"/>
    <lineage>
        <taxon>Eukaryota</taxon>
        <taxon>Metazoa</taxon>
        <taxon>Spiralia</taxon>
        <taxon>Lophotrochozoa</taxon>
        <taxon>Mollusca</taxon>
        <taxon>Gastropoda</taxon>
        <taxon>Heterobranchia</taxon>
        <taxon>Euthyneura</taxon>
        <taxon>Panpulmonata</taxon>
        <taxon>Eupulmonata</taxon>
        <taxon>Stylommatophora</taxon>
        <taxon>Helicina</taxon>
        <taxon>Arionoidea</taxon>
        <taxon>Arionidae</taxon>
        <taxon>Arion</taxon>
    </lineage>
</organism>
<dbReference type="PROSITE" id="PS50802">
    <property type="entry name" value="OTU"/>
    <property type="match status" value="1"/>
</dbReference>
<feature type="compositionally biased region" description="Basic and acidic residues" evidence="1">
    <location>
        <begin position="166"/>
        <end position="183"/>
    </location>
</feature>
<evidence type="ECO:0000313" key="3">
    <source>
        <dbReference type="EMBL" id="CEK88699.1"/>
    </source>
</evidence>
<dbReference type="GO" id="GO:0004843">
    <property type="term" value="F:cysteine-type deubiquitinase activity"/>
    <property type="evidence" value="ECO:0007669"/>
    <property type="project" value="TreeGrafter"/>
</dbReference>
<accession>A0A0B7B5S1</accession>
<dbReference type="InterPro" id="IPR038765">
    <property type="entry name" value="Papain-like_cys_pep_sf"/>
</dbReference>
<dbReference type="AlphaFoldDB" id="A0A0B7B5S1"/>
<dbReference type="GO" id="GO:0016579">
    <property type="term" value="P:protein deubiquitination"/>
    <property type="evidence" value="ECO:0007669"/>
    <property type="project" value="TreeGrafter"/>
</dbReference>
<reference evidence="3" key="1">
    <citation type="submission" date="2014-12" db="EMBL/GenBank/DDBJ databases">
        <title>Insight into the proteome of Arion vulgaris.</title>
        <authorList>
            <person name="Aradska J."/>
            <person name="Bulat T."/>
            <person name="Smidak R."/>
            <person name="Sarate P."/>
            <person name="Gangsoo J."/>
            <person name="Sialana F."/>
            <person name="Bilban M."/>
            <person name="Lubec G."/>
        </authorList>
    </citation>
    <scope>NUCLEOTIDE SEQUENCE</scope>
    <source>
        <tissue evidence="3">Skin</tissue>
    </source>
</reference>
<protein>
    <recommendedName>
        <fullName evidence="2">OTU domain-containing protein</fullName>
    </recommendedName>
</protein>
<dbReference type="PANTHER" id="PTHR12419">
    <property type="entry name" value="OTU DOMAIN CONTAINING PROTEIN"/>
    <property type="match status" value="1"/>
</dbReference>
<name>A0A0B7B5S1_9EUPU</name>
<feature type="region of interest" description="Disordered" evidence="1">
    <location>
        <begin position="240"/>
        <end position="273"/>
    </location>
</feature>
<dbReference type="SUPFAM" id="SSF54001">
    <property type="entry name" value="Cysteine proteinases"/>
    <property type="match status" value="1"/>
</dbReference>
<evidence type="ECO:0000259" key="2">
    <source>
        <dbReference type="PROSITE" id="PS50802"/>
    </source>
</evidence>
<sequence>MVTVERRKPFENQILRPNHQHTHTVVERLSPFIVHSSSLFDDDIFVNKDMELDTKVFDSMFPSLYNGIRRGRNYSYDVTSPHLSLEKSDFYEEQHLSSSVNVIPIKVEYYPERYQDDKNIRFRLLNGSPKNVETGRKAYPLSSGDHIPKLTDFASSYQSSLVQSKPPKDHHISLHKATSDTKNKATSPKSLTASTVRSFDEDGFPHFDSIHNLWTYSAENGFCEKEMDLWKSVPVHHLESSHTPTSKEKPNSNNNSSGKKGLYDPTSSSSTNVPAAAEDIDHLSMICTSDPSISSIHTSFDGNADNEFDEREINHPPSYPIYDVLKVKLAPEKRKIDYIKGDGNCFFRALSKGLYGSEKYHKTIRSLIVDIIATNKAKFAPFVDKEDVQEHVKLMSEDHYWATTCEIYAAATLLQRDVFLLTPDHLNENYSWLLFKPVFPLEETHSSLPSHQCYMTLCNTNGNHYDRVASHLGGCNCFLPQPVLGEVGTF</sequence>
<dbReference type="Pfam" id="PF02338">
    <property type="entry name" value="OTU"/>
    <property type="match status" value="1"/>
</dbReference>
<gene>
    <name evidence="3" type="primary">ORF166553</name>
</gene>
<feature type="compositionally biased region" description="Low complexity" evidence="1">
    <location>
        <begin position="251"/>
        <end position="260"/>
    </location>
</feature>
<dbReference type="PANTHER" id="PTHR12419:SF7">
    <property type="entry name" value="OTU DOMAIN-CONTAINING PROTEIN 3"/>
    <property type="match status" value="1"/>
</dbReference>
<feature type="region of interest" description="Disordered" evidence="1">
    <location>
        <begin position="161"/>
        <end position="192"/>
    </location>
</feature>
<dbReference type="InterPro" id="IPR003323">
    <property type="entry name" value="OTU_dom"/>
</dbReference>
<dbReference type="CDD" id="cd22755">
    <property type="entry name" value="OTU_CeDUB-like"/>
    <property type="match status" value="1"/>
</dbReference>
<feature type="domain" description="OTU" evidence="2">
    <location>
        <begin position="334"/>
        <end position="471"/>
    </location>
</feature>
<dbReference type="Gene3D" id="3.90.70.80">
    <property type="match status" value="1"/>
</dbReference>
<proteinExistence type="predicted"/>